<evidence type="ECO:0000313" key="1">
    <source>
        <dbReference type="EMBL" id="XBX75373.1"/>
    </source>
</evidence>
<dbReference type="AlphaFoldDB" id="A0AAU7VNP2"/>
<dbReference type="EMBL" id="CP158367">
    <property type="protein sequence ID" value="XBX75373.1"/>
    <property type="molecule type" value="Genomic_DNA"/>
</dbReference>
<sequence>MPTVNLQLVFRNEEGNQTTLSVRDPIQPVDSEQVEQVMDEIIQKNVFDSTGGDLVGKVAARLVSREIEEIL</sequence>
<proteinExistence type="predicted"/>
<name>A0AAU7VNP2_9FIRM</name>
<dbReference type="InterPro" id="IPR021321">
    <property type="entry name" value="DUF2922"/>
</dbReference>
<dbReference type="RefSeq" id="WP_350344118.1">
    <property type="nucleotide sequence ID" value="NZ_CP158367.1"/>
</dbReference>
<reference evidence="1" key="2">
    <citation type="submission" date="2024-06" db="EMBL/GenBank/DDBJ databases">
        <authorList>
            <person name="Petrova K.O."/>
            <person name="Toshchakov S.V."/>
            <person name="Boltjanskaja Y.V."/>
            <person name="Kevbrin V."/>
        </authorList>
    </citation>
    <scope>NUCLEOTIDE SEQUENCE</scope>
    <source>
        <strain evidence="1">Z-910T</strain>
    </source>
</reference>
<protein>
    <submittedName>
        <fullName evidence="1">DUF2922 domain-containing protein</fullName>
    </submittedName>
</protein>
<accession>A0AAU7VNP2</accession>
<gene>
    <name evidence="1" type="ORF">PRVXT_000492</name>
</gene>
<dbReference type="Pfam" id="PF11148">
    <property type="entry name" value="DUF2922"/>
    <property type="match status" value="1"/>
</dbReference>
<reference evidence="1" key="1">
    <citation type="journal article" date="2013" name="Extremophiles">
        <title>Proteinivorax tanatarense gen. nov., sp. nov., an anaerobic, haloalkaliphilic, proteolytic bacterium isolated from a decaying algal bloom, and proposal of Proteinivoraceae fam. nov.</title>
        <authorList>
            <person name="Kevbrin V."/>
            <person name="Boltyanskaya Y."/>
            <person name="Zhilina T."/>
            <person name="Kolganova T."/>
            <person name="Lavrentjeva E."/>
            <person name="Kuznetsov B."/>
        </authorList>
    </citation>
    <scope>NUCLEOTIDE SEQUENCE</scope>
    <source>
        <strain evidence="1">Z-910T</strain>
    </source>
</reference>
<organism evidence="1">
    <name type="scientific">Proteinivorax tanatarense</name>
    <dbReference type="NCBI Taxonomy" id="1260629"/>
    <lineage>
        <taxon>Bacteria</taxon>
        <taxon>Bacillati</taxon>
        <taxon>Bacillota</taxon>
        <taxon>Clostridia</taxon>
        <taxon>Eubacteriales</taxon>
        <taxon>Proteinivoracaceae</taxon>
        <taxon>Proteinivorax</taxon>
    </lineage>
</organism>